<gene>
    <name evidence="8" type="ORF">IF1G_08817</name>
</gene>
<dbReference type="InterPro" id="IPR050534">
    <property type="entry name" value="Coronavir_polyprotein_1ab"/>
</dbReference>
<proteinExistence type="inferred from homology"/>
<dbReference type="InterPro" id="IPR027417">
    <property type="entry name" value="P-loop_NTPase"/>
</dbReference>
<evidence type="ECO:0000256" key="6">
    <source>
        <dbReference type="SAM" id="MobiDB-lite"/>
    </source>
</evidence>
<dbReference type="SUPFAM" id="SSF52540">
    <property type="entry name" value="P-loop containing nucleoside triphosphate hydrolases"/>
    <property type="match status" value="1"/>
</dbReference>
<sequence>MDSAVTTTEALPMDATKPTGSLILPDRSPSLQPDLSLTEKLQKLSIQSAYSVNGQHLALWSATAENEVRLLRHMQGNLSWDKLEHEDIDLNFGISRYCPLQAKNAFLNGRQRTVIQVAAVAEDVKLKNTLAKLCEKLSSAFGVIPLQDTQMTINQKVIDGKDASTRTAQQYLVVLDTSDKRLVRALPDVGQKVQIRFKLNYHSSYIPAVKISDTDTADAAEYIHDLFQGSMMSDTEQFLSQFNKSEEDNAQDPVENVQAALDFLSDDSRDLVDTIEKTKTWVEANPWFRFSPRGTKWTDVEWPGTRIKPPPGVRSSRAFFKVSTPWQPLWPDFVRVANVRVKFPLPAQHDNLHKTIESMALTIGGRLTYSPDIKVQWFEGKAHKVLNQSGNTEPVKAWWEYTLNFQTFDPKYYRNLHKVFPAIADHMQAGKFQGEHAVVAQALTKTKAGKFIISGCPGSGKSTFCQRIASAVVDKHCEPEAGYEKGRPKADRSGSVRAKVIYTSPQNEQCRDAINRFKLLNPGRKACRVYGYNRELQALIQDECKVGTSQSAETKDEPINKFHKALNQHTRRSEVEHEDPRDPRLDCDSLSSIIRATAPEENLEKLRESWRLWKNAKQTWYRKEEEFKKEGAKLLKWAVDGADALFDKGVLGKPNLLIIDEVGRLTETHALIGFSIWKDVPIIFAGDHEQLGPIVDTTDTRFHYTVEEKESEFRSLVGAQLEKSLLERAAALGGVDAQLRSNHRVYGSAGEFPCEVLYKGRMIQTHTDESPATIAVGEWFARHSQSRKNALFVDLHSEEQEQGTSKINPTSAYFVVQLAVDIAREMKLPLMDDYKKFDNPLENKDSIRKGRILILVAYAPQKVQVLSCLKKISAHEVDKSRISVRTIDDSPSHEAEIAIVDLVRTGRIGFLAEPARLKVAATRAQLGTIWVSNREICQRRESHNLKKLYDYHKAHNAVISIRGYDTVCEKCCRAGHVEHRCAEKNLRCNVCDKNSRQTDQHAARNCRHTTWPTRADWEGERWMSSPKSVDSVIRDPFVTK</sequence>
<dbReference type="AlphaFoldDB" id="A0A545US46"/>
<dbReference type="EMBL" id="SPUK01000015">
    <property type="protein sequence ID" value="TQV92299.1"/>
    <property type="molecule type" value="Genomic_DNA"/>
</dbReference>
<keyword evidence="2" id="KW-0547">Nucleotide-binding</keyword>
<evidence type="ECO:0000313" key="8">
    <source>
        <dbReference type="EMBL" id="TQV92299.1"/>
    </source>
</evidence>
<dbReference type="Gene3D" id="3.40.50.300">
    <property type="entry name" value="P-loop containing nucleotide triphosphate hydrolases"/>
    <property type="match status" value="2"/>
</dbReference>
<dbReference type="Pfam" id="PF13087">
    <property type="entry name" value="AAA_12"/>
    <property type="match status" value="1"/>
</dbReference>
<name>A0A545US46_9HYPO</name>
<evidence type="ECO:0000256" key="5">
    <source>
        <dbReference type="ARBA" id="ARBA00022840"/>
    </source>
</evidence>
<dbReference type="GO" id="GO:0043139">
    <property type="term" value="F:5'-3' DNA helicase activity"/>
    <property type="evidence" value="ECO:0007669"/>
    <property type="project" value="TreeGrafter"/>
</dbReference>
<comment type="similarity">
    <text evidence="1">Belongs to the DNA2/NAM7 helicase family.</text>
</comment>
<dbReference type="InterPro" id="IPR003593">
    <property type="entry name" value="AAA+_ATPase"/>
</dbReference>
<evidence type="ECO:0000256" key="1">
    <source>
        <dbReference type="ARBA" id="ARBA00007913"/>
    </source>
</evidence>
<dbReference type="STRING" id="43265.A0A545US46"/>
<accession>A0A545US46</accession>
<evidence type="ECO:0000256" key="3">
    <source>
        <dbReference type="ARBA" id="ARBA00022801"/>
    </source>
</evidence>
<dbReference type="PANTHER" id="PTHR43788">
    <property type="entry name" value="DNA2/NAM7 HELICASE FAMILY MEMBER"/>
    <property type="match status" value="1"/>
</dbReference>
<keyword evidence="3" id="KW-0378">Hydrolase</keyword>
<feature type="region of interest" description="Disordered" evidence="6">
    <location>
        <begin position="1"/>
        <end position="26"/>
    </location>
</feature>
<protein>
    <submittedName>
        <fullName evidence="8">MFS monocarboxylate transporter</fullName>
    </submittedName>
</protein>
<feature type="domain" description="AAA+ ATPase" evidence="7">
    <location>
        <begin position="447"/>
        <end position="708"/>
    </location>
</feature>
<dbReference type="Pfam" id="PF13086">
    <property type="entry name" value="AAA_11"/>
    <property type="match status" value="1"/>
</dbReference>
<dbReference type="GO" id="GO:0005524">
    <property type="term" value="F:ATP binding"/>
    <property type="evidence" value="ECO:0007669"/>
    <property type="project" value="UniProtKB-KW"/>
</dbReference>
<keyword evidence="4" id="KW-0347">Helicase</keyword>
<evidence type="ECO:0000256" key="2">
    <source>
        <dbReference type="ARBA" id="ARBA00022741"/>
    </source>
</evidence>
<keyword evidence="5" id="KW-0067">ATP-binding</keyword>
<keyword evidence="9" id="KW-1185">Reference proteome</keyword>
<evidence type="ECO:0000259" key="7">
    <source>
        <dbReference type="SMART" id="SM00382"/>
    </source>
</evidence>
<evidence type="ECO:0000313" key="9">
    <source>
        <dbReference type="Proteomes" id="UP000315783"/>
    </source>
</evidence>
<evidence type="ECO:0000256" key="4">
    <source>
        <dbReference type="ARBA" id="ARBA00022806"/>
    </source>
</evidence>
<dbReference type="Proteomes" id="UP000315783">
    <property type="component" value="Unassembled WGS sequence"/>
</dbReference>
<dbReference type="PANTHER" id="PTHR43788:SF8">
    <property type="entry name" value="DNA-BINDING PROTEIN SMUBP-2"/>
    <property type="match status" value="1"/>
</dbReference>
<reference evidence="8 9" key="1">
    <citation type="journal article" date="2019" name="Appl. Microbiol. Biotechnol.">
        <title>Genome sequence of Isaria javanica and comparative genome analysis insights into family S53 peptidase evolution in fungal entomopathogens.</title>
        <authorList>
            <person name="Lin R."/>
            <person name="Zhang X."/>
            <person name="Xin B."/>
            <person name="Zou M."/>
            <person name="Gao Y."/>
            <person name="Qin F."/>
            <person name="Hu Q."/>
            <person name="Xie B."/>
            <person name="Cheng X."/>
        </authorList>
    </citation>
    <scope>NUCLEOTIDE SEQUENCE [LARGE SCALE GENOMIC DNA]</scope>
    <source>
        <strain evidence="8 9">IJ1G</strain>
    </source>
</reference>
<dbReference type="InterPro" id="IPR041677">
    <property type="entry name" value="DNA2/NAM7_AAA_11"/>
</dbReference>
<dbReference type="InterPro" id="IPR041679">
    <property type="entry name" value="DNA2/NAM7-like_C"/>
</dbReference>
<dbReference type="GO" id="GO:0016787">
    <property type="term" value="F:hydrolase activity"/>
    <property type="evidence" value="ECO:0007669"/>
    <property type="project" value="UniProtKB-KW"/>
</dbReference>
<comment type="caution">
    <text evidence="8">The sequence shown here is derived from an EMBL/GenBank/DDBJ whole genome shotgun (WGS) entry which is preliminary data.</text>
</comment>
<dbReference type="SMART" id="SM00382">
    <property type="entry name" value="AAA"/>
    <property type="match status" value="1"/>
</dbReference>
<organism evidence="8 9">
    <name type="scientific">Cordyceps javanica</name>
    <dbReference type="NCBI Taxonomy" id="43265"/>
    <lineage>
        <taxon>Eukaryota</taxon>
        <taxon>Fungi</taxon>
        <taxon>Dikarya</taxon>
        <taxon>Ascomycota</taxon>
        <taxon>Pezizomycotina</taxon>
        <taxon>Sordariomycetes</taxon>
        <taxon>Hypocreomycetidae</taxon>
        <taxon>Hypocreales</taxon>
        <taxon>Cordycipitaceae</taxon>
        <taxon>Cordyceps</taxon>
    </lineage>
</organism>